<reference evidence="1" key="1">
    <citation type="journal article" date="2020" name="mSystems">
        <title>Genome- and Community-Level Interaction Insights into Carbon Utilization and Element Cycling Functions of Hydrothermarchaeota in Hydrothermal Sediment.</title>
        <authorList>
            <person name="Zhou Z."/>
            <person name="Liu Y."/>
            <person name="Xu W."/>
            <person name="Pan J."/>
            <person name="Luo Z.H."/>
            <person name="Li M."/>
        </authorList>
    </citation>
    <scope>NUCLEOTIDE SEQUENCE [LARGE SCALE GENOMIC DNA]</scope>
    <source>
        <strain evidence="1">SpSt-258</strain>
    </source>
</reference>
<dbReference type="PANTHER" id="PTHR32305:SF17">
    <property type="entry name" value="TRNA NUCLEASE WAPA"/>
    <property type="match status" value="1"/>
</dbReference>
<dbReference type="InterPro" id="IPR050708">
    <property type="entry name" value="T6SS_VgrG/RHS"/>
</dbReference>
<sequence length="236" mass="26115">MPFVPLRKEDNNIDAAIEDVYYYLTGLQGEVLCEIEKIGQVKTYYGYLNGKKLCRVRGSNKYFYHNDYLGSAKAMTDNSGPKIYSWLGYPFGQQYSMTGGAYNNYRFTGKEYDATTGLYYFEARYYMPEIGRFITADPISQLVNLKLKDHLSLNLYDYAKHNPLKFVDLDGEVVWRAVGVGVWDLAKGLAGTIGGGILVVSGASTTPVGGIGILKIGLGTAAMIGVQCNLAKELQI</sequence>
<gene>
    <name evidence="1" type="ORF">ENP86_04965</name>
</gene>
<accession>A0A7V0Z585</accession>
<organism evidence="1">
    <name type="scientific">candidate division WOR-3 bacterium</name>
    <dbReference type="NCBI Taxonomy" id="2052148"/>
    <lineage>
        <taxon>Bacteria</taxon>
        <taxon>Bacteria division WOR-3</taxon>
    </lineage>
</organism>
<dbReference type="AlphaFoldDB" id="A0A7V0Z585"/>
<dbReference type="Gene3D" id="2.180.10.10">
    <property type="entry name" value="RHS repeat-associated core"/>
    <property type="match status" value="1"/>
</dbReference>
<proteinExistence type="predicted"/>
<dbReference type="NCBIfam" id="TIGR03696">
    <property type="entry name" value="Rhs_assc_core"/>
    <property type="match status" value="1"/>
</dbReference>
<dbReference type="EMBL" id="DSKY01000014">
    <property type="protein sequence ID" value="HDY58887.1"/>
    <property type="molecule type" value="Genomic_DNA"/>
</dbReference>
<evidence type="ECO:0000313" key="1">
    <source>
        <dbReference type="EMBL" id="HDY58887.1"/>
    </source>
</evidence>
<dbReference type="PANTHER" id="PTHR32305">
    <property type="match status" value="1"/>
</dbReference>
<comment type="caution">
    <text evidence="1">The sequence shown here is derived from an EMBL/GenBank/DDBJ whole genome shotgun (WGS) entry which is preliminary data.</text>
</comment>
<name>A0A7V0Z585_UNCW3</name>
<dbReference type="InterPro" id="IPR022385">
    <property type="entry name" value="Rhs_assc_core"/>
</dbReference>
<dbReference type="PRINTS" id="PR00394">
    <property type="entry name" value="RHSPROTEIN"/>
</dbReference>
<protein>
    <submittedName>
        <fullName evidence="1">RHS repeat-associated core domain-containing protein</fullName>
    </submittedName>
</protein>